<dbReference type="Proteomes" id="UP000315648">
    <property type="component" value="Unassembled WGS sequence"/>
</dbReference>
<dbReference type="RefSeq" id="WP_144228700.1">
    <property type="nucleotide sequence ID" value="NZ_CBCRVV010000003.1"/>
</dbReference>
<gene>
    <name evidence="2" type="ORF">FPL22_03375</name>
</gene>
<feature type="region of interest" description="Disordered" evidence="1">
    <location>
        <begin position="1"/>
        <end position="20"/>
    </location>
</feature>
<dbReference type="EMBL" id="VMBG01000001">
    <property type="protein sequence ID" value="TSJ78359.1"/>
    <property type="molecule type" value="Genomic_DNA"/>
</dbReference>
<sequence>MSSRPASKPEPSPESAAAAAPVINEVRYSLPDLLAELQLERTTGAFSQEKLHQVEIGKLFQNRKKRRGKTSS</sequence>
<reference evidence="2 3" key="1">
    <citation type="submission" date="2019-07" db="EMBL/GenBank/DDBJ databases">
        <title>Description of 53C-WASEF.</title>
        <authorList>
            <person name="Pitt A."/>
            <person name="Hahn M.W."/>
        </authorList>
    </citation>
    <scope>NUCLEOTIDE SEQUENCE [LARGE SCALE GENOMIC DNA]</scope>
    <source>
        <strain evidence="2 3">53C-WASEF</strain>
    </source>
</reference>
<accession>A0A556QP05</accession>
<protein>
    <submittedName>
        <fullName evidence="2">Uncharacterized protein</fullName>
    </submittedName>
</protein>
<dbReference type="AlphaFoldDB" id="A0A556QP05"/>
<evidence type="ECO:0000313" key="2">
    <source>
        <dbReference type="EMBL" id="TSJ78359.1"/>
    </source>
</evidence>
<dbReference type="OrthoDB" id="200152at2"/>
<evidence type="ECO:0000256" key="1">
    <source>
        <dbReference type="SAM" id="MobiDB-lite"/>
    </source>
</evidence>
<comment type="caution">
    <text evidence="2">The sequence shown here is derived from an EMBL/GenBank/DDBJ whole genome shotgun (WGS) entry which is preliminary data.</text>
</comment>
<keyword evidence="3" id="KW-1185">Reference proteome</keyword>
<organism evidence="2 3">
    <name type="scientific">Rariglobus hedericola</name>
    <dbReference type="NCBI Taxonomy" id="2597822"/>
    <lineage>
        <taxon>Bacteria</taxon>
        <taxon>Pseudomonadati</taxon>
        <taxon>Verrucomicrobiota</taxon>
        <taxon>Opitutia</taxon>
        <taxon>Opitutales</taxon>
        <taxon>Opitutaceae</taxon>
        <taxon>Rariglobus</taxon>
    </lineage>
</organism>
<name>A0A556QP05_9BACT</name>
<proteinExistence type="predicted"/>
<evidence type="ECO:0000313" key="3">
    <source>
        <dbReference type="Proteomes" id="UP000315648"/>
    </source>
</evidence>